<dbReference type="Gene3D" id="3.90.70.10">
    <property type="entry name" value="Cysteine proteinases"/>
    <property type="match status" value="1"/>
</dbReference>
<dbReference type="PROSITE" id="PS50235">
    <property type="entry name" value="USP_3"/>
    <property type="match status" value="1"/>
</dbReference>
<evidence type="ECO:0000313" key="15">
    <source>
        <dbReference type="Proteomes" id="UP000262825"/>
    </source>
</evidence>
<name>A0A376B9A8_9ASCO</name>
<dbReference type="PROSITE" id="PS00973">
    <property type="entry name" value="USP_2"/>
    <property type="match status" value="1"/>
</dbReference>
<protein>
    <recommendedName>
        <fullName evidence="8">Ubiquitin carboxyl-terminal hydrolase 2</fullName>
        <ecNumber evidence="3">3.4.19.12</ecNumber>
    </recommendedName>
    <alternativeName>
        <fullName evidence="10">Deubiquitinating enzyme 2</fullName>
    </alternativeName>
    <alternativeName>
        <fullName evidence="9">Ubiquitin thioesterase 2</fullName>
    </alternativeName>
    <alternativeName>
        <fullName evidence="11">Ubiquitin-specific-processing protease 2</fullName>
    </alternativeName>
</protein>
<accession>A0A376B9A8</accession>
<evidence type="ECO:0000256" key="2">
    <source>
        <dbReference type="ARBA" id="ARBA00009085"/>
    </source>
</evidence>
<dbReference type="GO" id="GO:0043161">
    <property type="term" value="P:proteasome-mediated ubiquitin-dependent protein catabolic process"/>
    <property type="evidence" value="ECO:0007669"/>
    <property type="project" value="InterPro"/>
</dbReference>
<evidence type="ECO:0000256" key="11">
    <source>
        <dbReference type="ARBA" id="ARBA00042737"/>
    </source>
</evidence>
<evidence type="ECO:0000256" key="1">
    <source>
        <dbReference type="ARBA" id="ARBA00000707"/>
    </source>
</evidence>
<dbReference type="GO" id="GO:0061136">
    <property type="term" value="P:regulation of proteasomal protein catabolic process"/>
    <property type="evidence" value="ECO:0007669"/>
    <property type="project" value="TreeGrafter"/>
</dbReference>
<evidence type="ECO:0000259" key="13">
    <source>
        <dbReference type="PROSITE" id="PS50235"/>
    </source>
</evidence>
<evidence type="ECO:0000256" key="6">
    <source>
        <dbReference type="ARBA" id="ARBA00022801"/>
    </source>
</evidence>
<dbReference type="InterPro" id="IPR001394">
    <property type="entry name" value="Peptidase_C19_UCH"/>
</dbReference>
<dbReference type="InterPro" id="IPR038765">
    <property type="entry name" value="Papain-like_cys_pep_sf"/>
</dbReference>
<evidence type="ECO:0000256" key="4">
    <source>
        <dbReference type="ARBA" id="ARBA00022670"/>
    </source>
</evidence>
<evidence type="ECO:0000313" key="14">
    <source>
        <dbReference type="EMBL" id="SSD61149.1"/>
    </source>
</evidence>
<dbReference type="Proteomes" id="UP000262825">
    <property type="component" value="Unassembled WGS sequence"/>
</dbReference>
<dbReference type="EMBL" id="UFAJ01000585">
    <property type="protein sequence ID" value="SSD61149.1"/>
    <property type="molecule type" value="Genomic_DNA"/>
</dbReference>
<dbReference type="InterPro" id="IPR028889">
    <property type="entry name" value="USP"/>
</dbReference>
<dbReference type="CDD" id="cd02666">
    <property type="entry name" value="Peptidase_C19J"/>
    <property type="match status" value="1"/>
</dbReference>
<keyword evidence="15" id="KW-1185">Reference proteome</keyword>
<evidence type="ECO:0000256" key="7">
    <source>
        <dbReference type="ARBA" id="ARBA00022807"/>
    </source>
</evidence>
<feature type="region of interest" description="Disordered" evidence="12">
    <location>
        <begin position="1"/>
        <end position="26"/>
    </location>
</feature>
<dbReference type="EC" id="3.4.19.12" evidence="3"/>
<organism evidence="14 15">
    <name type="scientific">Saccharomycodes ludwigii</name>
    <dbReference type="NCBI Taxonomy" id="36035"/>
    <lineage>
        <taxon>Eukaryota</taxon>
        <taxon>Fungi</taxon>
        <taxon>Dikarya</taxon>
        <taxon>Ascomycota</taxon>
        <taxon>Saccharomycotina</taxon>
        <taxon>Saccharomycetes</taxon>
        <taxon>Saccharomycodales</taxon>
        <taxon>Saccharomycodaceae</taxon>
        <taxon>Saccharomycodes</taxon>
    </lineage>
</organism>
<evidence type="ECO:0000256" key="9">
    <source>
        <dbReference type="ARBA" id="ARBA00041732"/>
    </source>
</evidence>
<dbReference type="GO" id="GO:0004843">
    <property type="term" value="F:cysteine-type deubiquitinase activity"/>
    <property type="evidence" value="ECO:0007669"/>
    <property type="project" value="UniProtKB-EC"/>
</dbReference>
<reference evidence="15" key="1">
    <citation type="submission" date="2018-06" db="EMBL/GenBank/DDBJ databases">
        <authorList>
            <person name="Guldener U."/>
        </authorList>
    </citation>
    <scope>NUCLEOTIDE SEQUENCE [LARGE SCALE GENOMIC DNA]</scope>
    <source>
        <strain evidence="15">UTAD17</strain>
    </source>
</reference>
<feature type="compositionally biased region" description="Basic and acidic residues" evidence="12">
    <location>
        <begin position="57"/>
        <end position="67"/>
    </location>
</feature>
<keyword evidence="6 14" id="KW-0378">Hydrolase</keyword>
<sequence length="1280" mass="148611">MSIQHSSQLNTFSSSDSISSPSLSTSNIADDNLEKLNANISTNKEFSQAQGPTDNIKNIEKNSNDENLKDTTSITEIKLDDGKTNLYPNLCKTNFPFKTSDRLLDDIYCSLYFINNQDTGILQKPPIAYSRERTDLQLKEYEPNLLHLMDQVTLKTKYEYPSKSCPNDALITVFMAVLYEDEDLLDLNTPDDIVDLEIYHVKITIKSKKQMELRYNVGVDTFHLVSYDELHPFDKQDIHMENKEKTADSAIYISPLTNKIIMIEILRPEFNEDVLSTFQLDKIENRIKNYYHHGEGEKYTKTEDTTDPDGASKSFDLLPVPTQVQCLSTFFKIIKGPLVETTVTNVSNVTNDGTIINERKCIPCNNKSVITKIDPELLTKYLNFTIERENEDEYFLPPLLINYMDDLDTRFLRDSFTRKCLEIIVIGNLSQKQFYSASSNTHYFKIFQLSSSQVVWYHLLHQHISNTYSFIEQLKSQLQYNTDYHFIDLSCYYYYDIKSIIKNYQTCCNLDPDNMEIYYDALTYVANCKHNQQLFVYCSSLDLVGKEALDGALITFGIDPQEIVKPQEITDDAILRIYENIKQSIFYKGNNEHQVSLMDLKNALHILAKFKKSSFLKFIVNHEPYNNIIDAYYALDLEPNMKDVDIIQTAYLIKVSDAPGLQLDCDRAIYSLAFYLRSLPLFNFLIAQCPDFNLFYNTDEISYDDALERIGVNSEDPDNAILDHFYRKWNGDENLVLPANFIKLRRDLLKIAIQRKSKLLEHFIETGNIDESLLPAGNWPAGLNNIGNTCYLNSLLQYYFSISPLRNYTVNYQKTTEDLLSNVTISKRRIGGREVSRQEMERSVQFTYQLRNLFDDMIHTPYKCCTPKKELAYLAFAPSNVSVEFEDEEDCTTLVAKISPDQLENALEMGRQQDVTECIGNVLFQLETASEPLKLEQDDEQYDLIKQLFYGKSKQTLVPVSTELGSEENTNNMDNKPVSEKFERFLSLLVDVSDKPRDIYDALDSYFQDDELLTMDEYGQVKRVVVITELPDILQIQIQRVYYDRERFMPYKNITAVPFKDKIYMDRYMEHKQDGEGDKDTFNNLKLQYGQLKQKLKRLQETKLKLCDTNEVGLTVKDALLETSKFLKSDLLVEELEMNEDNLEHTITTLNEMAKTMDLQSKNIVNEIEALEMTLDTFFDDSNINGMDNFRKHGYSLFAVFIHRGEASYGHYWVYIKEKKSSDTRAIWRKYNDENVTEVDESEVFNFTQGNTATPYFLVYVKEDLELEIEPLKRIINLQE</sequence>
<keyword evidence="4" id="KW-0645">Protease</keyword>
<dbReference type="PANTHER" id="PTHR43982">
    <property type="entry name" value="UBIQUITIN CARBOXYL-TERMINAL HYDROLASE"/>
    <property type="match status" value="1"/>
</dbReference>
<dbReference type="SUPFAM" id="SSF54001">
    <property type="entry name" value="Cysteine proteinases"/>
    <property type="match status" value="1"/>
</dbReference>
<dbReference type="VEuPathDB" id="FungiDB:SCODWIG_02910"/>
<dbReference type="PROSITE" id="PS00972">
    <property type="entry name" value="USP_1"/>
    <property type="match status" value="1"/>
</dbReference>
<keyword evidence="5" id="KW-0833">Ubl conjugation pathway</keyword>
<dbReference type="AlphaFoldDB" id="A0A376B9A8"/>
<evidence type="ECO:0000256" key="12">
    <source>
        <dbReference type="SAM" id="MobiDB-lite"/>
    </source>
</evidence>
<dbReference type="InterPro" id="IPR025305">
    <property type="entry name" value="UCH_repeat_domain"/>
</dbReference>
<feature type="compositionally biased region" description="Polar residues" evidence="12">
    <location>
        <begin position="1"/>
        <end position="12"/>
    </location>
</feature>
<dbReference type="GO" id="GO:0016579">
    <property type="term" value="P:protein deubiquitination"/>
    <property type="evidence" value="ECO:0007669"/>
    <property type="project" value="InterPro"/>
</dbReference>
<dbReference type="InterPro" id="IPR018200">
    <property type="entry name" value="USP_CS"/>
</dbReference>
<keyword evidence="7" id="KW-0788">Thiol protease</keyword>
<dbReference type="PANTHER" id="PTHR43982:SF6">
    <property type="entry name" value="UBIQUITIN CARBOXYL-TERMINAL HYDROLASE 2-RELATED"/>
    <property type="match status" value="1"/>
</dbReference>
<gene>
    <name evidence="14" type="ORF">SCODWIG_02910</name>
</gene>
<dbReference type="GO" id="GO:0070628">
    <property type="term" value="F:proteasome binding"/>
    <property type="evidence" value="ECO:0007669"/>
    <property type="project" value="TreeGrafter"/>
</dbReference>
<dbReference type="FunFam" id="3.90.70.10:FF:000176">
    <property type="entry name" value="Ubiquitin-specific protease"/>
    <property type="match status" value="1"/>
</dbReference>
<feature type="domain" description="USP" evidence="13">
    <location>
        <begin position="781"/>
        <end position="1263"/>
    </location>
</feature>
<evidence type="ECO:0000256" key="10">
    <source>
        <dbReference type="ARBA" id="ARBA00042236"/>
    </source>
</evidence>
<comment type="similarity">
    <text evidence="2">Belongs to the peptidase C19 family.</text>
</comment>
<comment type="catalytic activity">
    <reaction evidence="1">
        <text>Thiol-dependent hydrolysis of ester, thioester, amide, peptide and isopeptide bonds formed by the C-terminal Gly of ubiquitin (a 76-residue protein attached to proteins as an intracellular targeting signal).</text>
        <dbReference type="EC" id="3.4.19.12"/>
    </reaction>
</comment>
<feature type="region of interest" description="Disordered" evidence="12">
    <location>
        <begin position="44"/>
        <end position="67"/>
    </location>
</feature>
<evidence type="ECO:0000256" key="3">
    <source>
        <dbReference type="ARBA" id="ARBA00012759"/>
    </source>
</evidence>
<dbReference type="Pfam" id="PF00443">
    <property type="entry name" value="UCH"/>
    <property type="match status" value="1"/>
</dbReference>
<dbReference type="Pfam" id="PF13446">
    <property type="entry name" value="RPT"/>
    <property type="match status" value="2"/>
</dbReference>
<dbReference type="InterPro" id="IPR044635">
    <property type="entry name" value="UBP14-like"/>
</dbReference>
<proteinExistence type="inferred from homology"/>
<evidence type="ECO:0000256" key="5">
    <source>
        <dbReference type="ARBA" id="ARBA00022786"/>
    </source>
</evidence>
<feature type="compositionally biased region" description="Low complexity" evidence="12">
    <location>
        <begin position="13"/>
        <end position="26"/>
    </location>
</feature>
<evidence type="ECO:0000256" key="8">
    <source>
        <dbReference type="ARBA" id="ARBA00040966"/>
    </source>
</evidence>
<feature type="compositionally biased region" description="Polar residues" evidence="12">
    <location>
        <begin position="44"/>
        <end position="56"/>
    </location>
</feature>